<evidence type="ECO:0000313" key="1">
    <source>
        <dbReference type="EMBL" id="OVE94935.1"/>
    </source>
</evidence>
<gene>
    <name evidence="1" type="ORF">LKACC16343_02786</name>
</gene>
<dbReference type="AlphaFoldDB" id="A0A202F377"/>
<sequence>MSNVIKLLINEDTVQQAINLIRGSDVCGNNYLKVVLGLNDDANDQLISVLVHRNILGEIDEDGNRKVFSHEDD</sequence>
<name>A0A202F377_9LACO</name>
<dbReference type="Proteomes" id="UP000196232">
    <property type="component" value="Unassembled WGS sequence"/>
</dbReference>
<comment type="caution">
    <text evidence="1">The sequence shown here is derived from an EMBL/GenBank/DDBJ whole genome shotgun (WGS) entry which is preliminary data.</text>
</comment>
<accession>A0A202F377</accession>
<organism evidence="1 2">
    <name type="scientific">Companilactobacillus bobalius</name>
    <dbReference type="NCBI Taxonomy" id="2801451"/>
    <lineage>
        <taxon>Bacteria</taxon>
        <taxon>Bacillati</taxon>
        <taxon>Bacillota</taxon>
        <taxon>Bacilli</taxon>
        <taxon>Lactobacillales</taxon>
        <taxon>Lactobacillaceae</taxon>
        <taxon>Companilactobacillus</taxon>
    </lineage>
</organism>
<dbReference type="RefSeq" id="WP_056950534.1">
    <property type="nucleotide sequence ID" value="NZ_LNUA01000032.1"/>
</dbReference>
<protein>
    <submittedName>
        <fullName evidence="1">Uncharacterized protein</fullName>
    </submittedName>
</protein>
<reference evidence="1 2" key="1">
    <citation type="submission" date="2017-03" db="EMBL/GenBank/DDBJ databases">
        <title>Genome sequence of Lactobacillus bobalius KACC 16343.</title>
        <authorList>
            <person name="Chun J."/>
        </authorList>
    </citation>
    <scope>NUCLEOTIDE SEQUENCE [LARGE SCALE GENOMIC DNA]</scope>
    <source>
        <strain evidence="1 2">KACC 16343</strain>
    </source>
</reference>
<evidence type="ECO:0000313" key="2">
    <source>
        <dbReference type="Proteomes" id="UP000196232"/>
    </source>
</evidence>
<proteinExistence type="predicted"/>
<dbReference type="EMBL" id="MYFM01000013">
    <property type="protein sequence ID" value="OVE94935.1"/>
    <property type="molecule type" value="Genomic_DNA"/>
</dbReference>